<dbReference type="EMBL" id="FQXZ01000029">
    <property type="protein sequence ID" value="SHI23146.1"/>
    <property type="molecule type" value="Genomic_DNA"/>
</dbReference>
<feature type="chain" id="PRO_5013246098" evidence="2">
    <location>
        <begin position="30"/>
        <end position="308"/>
    </location>
</feature>
<dbReference type="Proteomes" id="UP000184608">
    <property type="component" value="Unassembled WGS sequence"/>
</dbReference>
<sequence length="308" mass="34681">MKVMSTITKSILGGFVLCGLLSWTQTAQAQDEFLCDATQESTQKLPLLDKSCPIGQGLWGKSQPKRHDSVFWIQCGIYAHPMPLTQAKVLYKNISSDVWMKPESKGYRCLIGPYESIIDARQDLKKIRKLPSYKQSFIREVMKKGSQPAAPAKSKAKLKPKPKAAPVKKPPVKRPQSGPAASATASRPAATHSTIQGQPEVRKRTVIAKVNYAVPFVGTKKDTQFYMEYNKPWNRLSYDDAKLTCQKIGMKLASEQQWQRLRMSKVMEKDKWPVYLPYWGRDKKGLFASGKVTQLKGTSLLNVLCVDR</sequence>
<proteinExistence type="predicted"/>
<evidence type="ECO:0000313" key="3">
    <source>
        <dbReference type="EMBL" id="SHI23146.1"/>
    </source>
</evidence>
<feature type="compositionally biased region" description="Low complexity" evidence="1">
    <location>
        <begin position="144"/>
        <end position="153"/>
    </location>
</feature>
<evidence type="ECO:0000256" key="1">
    <source>
        <dbReference type="SAM" id="MobiDB-lite"/>
    </source>
</evidence>
<keyword evidence="2" id="KW-0732">Signal</keyword>
<reference evidence="3 4" key="1">
    <citation type="submission" date="2016-11" db="EMBL/GenBank/DDBJ databases">
        <authorList>
            <person name="Jaros S."/>
            <person name="Januszkiewicz K."/>
            <person name="Wedrychowicz H."/>
        </authorList>
    </citation>
    <scope>NUCLEOTIDE SEQUENCE [LARGE SCALE GENOMIC DNA]</scope>
    <source>
        <strain evidence="3 4">CECT 7868</strain>
    </source>
</reference>
<gene>
    <name evidence="3" type="ORF">VA7868_02688</name>
</gene>
<feature type="region of interest" description="Disordered" evidence="1">
    <location>
        <begin position="142"/>
        <end position="200"/>
    </location>
</feature>
<evidence type="ECO:0000313" key="4">
    <source>
        <dbReference type="Proteomes" id="UP000184608"/>
    </source>
</evidence>
<feature type="compositionally biased region" description="Low complexity" evidence="1">
    <location>
        <begin position="180"/>
        <end position="194"/>
    </location>
</feature>
<feature type="signal peptide" evidence="2">
    <location>
        <begin position="1"/>
        <end position="29"/>
    </location>
</feature>
<organism evidence="3 4">
    <name type="scientific">Vibrio aerogenes CECT 7868</name>
    <dbReference type="NCBI Taxonomy" id="1216006"/>
    <lineage>
        <taxon>Bacteria</taxon>
        <taxon>Pseudomonadati</taxon>
        <taxon>Pseudomonadota</taxon>
        <taxon>Gammaproteobacteria</taxon>
        <taxon>Vibrionales</taxon>
        <taxon>Vibrionaceae</taxon>
        <taxon>Vibrio</taxon>
    </lineage>
</organism>
<keyword evidence="4" id="KW-1185">Reference proteome</keyword>
<protein>
    <submittedName>
        <fullName evidence="3">Uncharacterized protein</fullName>
    </submittedName>
</protein>
<evidence type="ECO:0000256" key="2">
    <source>
        <dbReference type="SAM" id="SignalP"/>
    </source>
</evidence>
<name>A0A1M5ZFW1_9VIBR</name>
<accession>A0A1M5ZFW1</accession>
<dbReference type="AlphaFoldDB" id="A0A1M5ZFW1"/>
<dbReference type="InterPro" id="IPR036680">
    <property type="entry name" value="SPOR-like_sf"/>
</dbReference>
<dbReference type="SUPFAM" id="SSF110997">
    <property type="entry name" value="Sporulation related repeat"/>
    <property type="match status" value="1"/>
</dbReference>
<dbReference type="GO" id="GO:0042834">
    <property type="term" value="F:peptidoglycan binding"/>
    <property type="evidence" value="ECO:0007669"/>
    <property type="project" value="InterPro"/>
</dbReference>